<protein>
    <submittedName>
        <fullName evidence="1">Uncharacterized protein</fullName>
    </submittedName>
</protein>
<sequence length="125" mass="15199">MNVIDIDKLAQISEIEFSDIIEDTISGLNRMRIFLRDSTFIDIWYSLTNYDRYAYHWDRKNIDGMIYRHNNAPHKKWLRVSTFPKHFHNGFEDRVETSEIPKRPDEAIRYFLNFVRTKIKNSEIR</sequence>
<dbReference type="InterPro" id="IPR045397">
    <property type="entry name" value="TumE-like"/>
</dbReference>
<dbReference type="Pfam" id="PF20126">
    <property type="entry name" value="TumE"/>
    <property type="match status" value="1"/>
</dbReference>
<gene>
    <name evidence="1" type="ORF">AUJ66_02810</name>
</gene>
<dbReference type="EMBL" id="MNUO01000044">
    <property type="protein sequence ID" value="OIN97559.1"/>
    <property type="molecule type" value="Genomic_DNA"/>
</dbReference>
<proteinExistence type="predicted"/>
<reference evidence="1 2" key="1">
    <citation type="journal article" date="2016" name="Environ. Microbiol.">
        <title>Genomic resolution of a cold subsurface aquifer community provides metabolic insights for novel microbes adapted to high CO concentrations.</title>
        <authorList>
            <person name="Probst A.J."/>
            <person name="Castelle C.J."/>
            <person name="Singh A."/>
            <person name="Brown C.T."/>
            <person name="Anantharaman K."/>
            <person name="Sharon I."/>
            <person name="Hug L.A."/>
            <person name="Burstein D."/>
            <person name="Emerson J.B."/>
            <person name="Thomas B.C."/>
            <person name="Banfield J.F."/>
        </authorList>
    </citation>
    <scope>NUCLEOTIDE SEQUENCE [LARGE SCALE GENOMIC DNA]</scope>
    <source>
        <strain evidence="1">CG1_02_38_46</strain>
    </source>
</reference>
<dbReference type="STRING" id="1817893.AUJ66_02810"/>
<comment type="caution">
    <text evidence="1">The sequence shown here is derived from an EMBL/GenBank/DDBJ whole genome shotgun (WGS) entry which is preliminary data.</text>
</comment>
<organism evidence="1 2">
    <name type="scientific">Candidatus Desantisbacteria bacterium CG1_02_38_46</name>
    <dbReference type="NCBI Taxonomy" id="1817893"/>
    <lineage>
        <taxon>Bacteria</taxon>
        <taxon>Candidatus Desantisiibacteriota</taxon>
    </lineage>
</organism>
<dbReference type="AlphaFoldDB" id="A0A1J4SDU5"/>
<dbReference type="Proteomes" id="UP000182278">
    <property type="component" value="Unassembled WGS sequence"/>
</dbReference>
<evidence type="ECO:0000313" key="2">
    <source>
        <dbReference type="Proteomes" id="UP000182278"/>
    </source>
</evidence>
<accession>A0A1J4SDU5</accession>
<evidence type="ECO:0000313" key="1">
    <source>
        <dbReference type="EMBL" id="OIN97559.1"/>
    </source>
</evidence>
<name>A0A1J4SDU5_9BACT</name>